<reference evidence="1" key="1">
    <citation type="submission" date="2016-01" db="EMBL/GenBank/DDBJ databases">
        <authorList>
            <person name="Peeters C."/>
        </authorList>
    </citation>
    <scope>NUCLEOTIDE SEQUENCE [LARGE SCALE GENOMIC DNA]</scope>
    <source>
        <strain evidence="1">LMG 29317</strain>
    </source>
</reference>
<dbReference type="Proteomes" id="UP000055019">
    <property type="component" value="Unassembled WGS sequence"/>
</dbReference>
<accession>A0A158JY99</accession>
<name>A0A158JY99_9BURK</name>
<evidence type="ECO:0000313" key="1">
    <source>
        <dbReference type="EMBL" id="SAL73846.1"/>
    </source>
</evidence>
<comment type="caution">
    <text evidence="1">The sequence shown here is derived from an EMBL/GenBank/DDBJ whole genome shotgun (WGS) entry which is preliminary data.</text>
</comment>
<dbReference type="EMBL" id="FCOM02000021">
    <property type="protein sequence ID" value="SAL73846.1"/>
    <property type="molecule type" value="Genomic_DNA"/>
</dbReference>
<organism evidence="1 2">
    <name type="scientific">Caballeronia arvi</name>
    <dbReference type="NCBI Taxonomy" id="1777135"/>
    <lineage>
        <taxon>Bacteria</taxon>
        <taxon>Pseudomonadati</taxon>
        <taxon>Pseudomonadota</taxon>
        <taxon>Betaproteobacteria</taxon>
        <taxon>Burkholderiales</taxon>
        <taxon>Burkholderiaceae</taxon>
        <taxon>Caballeronia</taxon>
    </lineage>
</organism>
<sequence length="161" mass="18452">MLTKGVCVDLFDAGDISDELLILRPLVSSTRNDDRLTHRRMTGDLCLDFPKLDTKAANLDLMIVPAKELDIAIGSISRDITRAVHTRISNERIIDEALGSEIRTIQITTRHTRSTDIQFTHRTGRHELILRIEQIHARVGDRTTDRYRGRHFRCNSRPIAR</sequence>
<protein>
    <submittedName>
        <fullName evidence="1">Uncharacterized protein</fullName>
    </submittedName>
</protein>
<keyword evidence="2" id="KW-1185">Reference proteome</keyword>
<dbReference type="AntiFam" id="ANF00178">
    <property type="entry name" value="Shadow ORF (opposite dhbF)"/>
</dbReference>
<evidence type="ECO:0000313" key="2">
    <source>
        <dbReference type="Proteomes" id="UP000055019"/>
    </source>
</evidence>
<proteinExistence type="predicted"/>
<gene>
    <name evidence="1" type="ORF">AWB74_04555</name>
</gene>
<dbReference type="AlphaFoldDB" id="A0A158JY99"/>